<comment type="caution">
    <text evidence="2">The sequence shown here is derived from an EMBL/GenBank/DDBJ whole genome shotgun (WGS) entry which is preliminary data.</text>
</comment>
<proteinExistence type="predicted"/>
<keyword evidence="3" id="KW-1185">Reference proteome</keyword>
<dbReference type="OrthoDB" id="43857at2759"/>
<accession>A0A9K3KE34</accession>
<dbReference type="Proteomes" id="UP000693970">
    <property type="component" value="Unassembled WGS sequence"/>
</dbReference>
<sequence length="688" mass="76871">MEITEDNGDTVRLNSFISLDKTRPFWQRSAASSSRRRSTPPVSTKSPGRLPVKPSKRKPENPFYEPAYVESCLVQLCRAGKWEDVLQRCQEHPEEASLVPLFRVKEKNAGMHDPVEERFHRHPLQRMSKSSGQSLENTELFRETPLGIVCASEDIGKSYVSRVIKALIEANPRQVGASQLLPGHTALRDACLNDFCPVEILEILLEACSMYSNNDQAFRLRDQGGVSCLEHLIAAVQLGLSSEPLEKVKVYIKMRPIEHWKSADDNSPLIFLLTTGNSFNGGDVSFATQSSLPQLNGRLERVLELTKLLLDDDPGLLSSCSKVSGCSPMHAALRNYGTYEPLIQELINRGTRHQLMDCRNMYGDLPLHVACSVGVPMKVLLLVLGETAKISLHMRYAGMPPTVNPLIWSTNNSGYTPIDLEWVRVIESGSDFLSARTFYPLEATGVRRHCFKQDDYYKDLLRKAVNQVMQNSAHRIGSEAREEDARSIFGSSIDRISLLIKAASYFGDSGAYPDTSVPVSLADVCKLCRVYTPSLPLPLLDLFLWLRSEDILETDSSGNIPLHHVFSGNNVPRGCSIARNSNLLMDWQAFVVRLIDKYPSQAKIRSGSERLPLHLILDRSVDFSGELAVGRHKIVERLVEIFPDSVELLDPVTGLYPFMMAANDPNLSLDTVFLLLRHAPSQCLPNKT</sequence>
<dbReference type="InterPro" id="IPR002110">
    <property type="entry name" value="Ankyrin_rpt"/>
</dbReference>
<dbReference type="EMBL" id="JAGRRH010000025">
    <property type="protein sequence ID" value="KAG7341903.1"/>
    <property type="molecule type" value="Genomic_DNA"/>
</dbReference>
<evidence type="ECO:0000313" key="2">
    <source>
        <dbReference type="EMBL" id="KAG7341903.1"/>
    </source>
</evidence>
<reference evidence="2" key="1">
    <citation type="journal article" date="2021" name="Sci. Rep.">
        <title>Diploid genomic architecture of Nitzschia inconspicua, an elite biomass production diatom.</title>
        <authorList>
            <person name="Oliver A."/>
            <person name="Podell S."/>
            <person name="Pinowska A."/>
            <person name="Traller J.C."/>
            <person name="Smith S.R."/>
            <person name="McClure R."/>
            <person name="Beliaev A."/>
            <person name="Bohutskyi P."/>
            <person name="Hill E.A."/>
            <person name="Rabines A."/>
            <person name="Zheng H."/>
            <person name="Allen L.Z."/>
            <person name="Kuo A."/>
            <person name="Grigoriev I.V."/>
            <person name="Allen A.E."/>
            <person name="Hazlebeck D."/>
            <person name="Allen E.E."/>
        </authorList>
    </citation>
    <scope>NUCLEOTIDE SEQUENCE</scope>
    <source>
        <strain evidence="2">Hildebrandi</strain>
    </source>
</reference>
<gene>
    <name evidence="2" type="ORF">IV203_006995</name>
</gene>
<organism evidence="2 3">
    <name type="scientific">Nitzschia inconspicua</name>
    <dbReference type="NCBI Taxonomy" id="303405"/>
    <lineage>
        <taxon>Eukaryota</taxon>
        <taxon>Sar</taxon>
        <taxon>Stramenopiles</taxon>
        <taxon>Ochrophyta</taxon>
        <taxon>Bacillariophyta</taxon>
        <taxon>Bacillariophyceae</taxon>
        <taxon>Bacillariophycidae</taxon>
        <taxon>Bacillariales</taxon>
        <taxon>Bacillariaceae</taxon>
        <taxon>Nitzschia</taxon>
    </lineage>
</organism>
<name>A0A9K3KE34_9STRA</name>
<protein>
    <submittedName>
        <fullName evidence="2">Ankyrin repeat domain protein</fullName>
    </submittedName>
</protein>
<evidence type="ECO:0000313" key="3">
    <source>
        <dbReference type="Proteomes" id="UP000693970"/>
    </source>
</evidence>
<dbReference type="SMART" id="SM00248">
    <property type="entry name" value="ANK"/>
    <property type="match status" value="5"/>
</dbReference>
<dbReference type="AlphaFoldDB" id="A0A9K3KE34"/>
<evidence type="ECO:0000256" key="1">
    <source>
        <dbReference type="SAM" id="MobiDB-lite"/>
    </source>
</evidence>
<feature type="region of interest" description="Disordered" evidence="1">
    <location>
        <begin position="27"/>
        <end position="60"/>
    </location>
</feature>
<reference evidence="2" key="2">
    <citation type="submission" date="2021-04" db="EMBL/GenBank/DDBJ databases">
        <authorList>
            <person name="Podell S."/>
        </authorList>
    </citation>
    <scope>NUCLEOTIDE SEQUENCE</scope>
    <source>
        <strain evidence="2">Hildebrandi</strain>
    </source>
</reference>